<feature type="region of interest" description="Disordered" evidence="1">
    <location>
        <begin position="812"/>
        <end position="861"/>
    </location>
</feature>
<proteinExistence type="predicted"/>
<evidence type="ECO:0000313" key="2">
    <source>
        <dbReference type="Proteomes" id="UP000079169"/>
    </source>
</evidence>
<dbReference type="STRING" id="121845.A0A3Q0IW44"/>
<sequence>MSSTSPKSALKIASQYPTYSSRESARIRPPPPYYMSPQEVAKSNMYNPLYSNSMSLRNTPDARRSKWEPCSYNEYSRQVPYPTSNNIPPISQYNPTHLYPQYSPSYALQPPPVLNGANYPMPRYDCTYTKPPVAAPLVSVSAAPVTTGTESNVQTKKPPDKKLDIDVREYLATWDDSDDETSNLKPPETEPIVVLDCTSLAEDGLAQVREKLKGRSVQVVPSNLGDKIPYDIGIGSATIVQVQNSDITPNQDSIKSHQPLDFTKSMSENPVKEPPKKEFEALVSYYGDEKKDVECNYDLVEITERFVHATDKICNPAKDLPHDKLTEKPEKPAMNLMEDPEQYIMPTIINKSDYNKATSVPVDSEEFCNKPRAVSDNCNKPVNVQEFCSKSVTTPEFSRKPDTTQEFCNTPVTTPEFSSKPMVTSDYCNKPPVPSTDFPDKSVITPEFCSKTSTSPGFCNKPITAQEFCSKPVTAPEFCSKPVTTPEFCNKPVSAPEFCNKPVNTPEFCNKPVTAPEFCSKPVLTSGYCNKAITPEFLNKRVAVDTPEFCRKVVDAQDYCNKPPSHEVDTSQYFKKRKWYHSYCNDNQETPVPSSVQYTEPNYFFDKRFESSCPPVPCLWESTSSDVKAPHSKSSDLNLAGNDFSPHKTTYPQDEDNLKTFTKEYLVEHDKVLTQNVQISPIKGNPLMSSSVSYTQIVENGILKNAPVEDNNLVSEDKRTTICDSDYNICRNPVTKVEKIRDENKNSFDPLLSSARRSSYNTDELEKKSALETCETDESPGDYISDEIGKDDDNLSFFCESSFDGDAMNDLKDPHDILPNKPSVQPLDVLPINPVNSSSPEKSKKSKEIKKISQEKKESISKMRDFRKKKITTDLKEVKPEVKEVEIRKPIKITVQKTKIRIKSKENQIKYKTQFKLKACKENGENDLKDTKKVIISASKKRNDNNASVVNKESGKFEKKAKLLKKKQPPVREETTCEKLRKCKFKLMKQCVTEIPSIQKPTSSKVYDFTESDDDRKQIVLNKITEKSLKETTTAPNKLTKNSAQERTPSQMLNIELDEICDSSKLASSAEHLISIKSEIVSVSSSVCPSISSDDSRSNTFFTNEKPLEDNEEDTKYCGTVPSTFSLLALDGPRQKFNTPRPFENPAEPNQKSKLNYYESQKLSKNFQLVEENLRRLHGESSSQNSTYISNKMDTWTSGKSNFERTDFRNVNTLFCNNSSKPVHQHQEPNESSVLPDQNNRDFKKVFEGTNPNCMFSNSYFEQNILHNSDNFHRTPDKIQSDSLSVKVNPRELITNHKPQETTNGLHSDYTQKYNDVPQTIQEILPNDRRDNEYGGYIWNTLDQNPFLKADSNMIYYNNLHKVDLYLEYLRSKSFFES</sequence>
<accession>A0A3Q0IW44</accession>
<dbReference type="PaxDb" id="121845-A0A3Q0IW44"/>
<dbReference type="RefSeq" id="XP_026680496.1">
    <property type="nucleotide sequence ID" value="XM_026824695.1"/>
</dbReference>
<keyword evidence="2" id="KW-1185">Reference proteome</keyword>
<dbReference type="Proteomes" id="UP000079169">
    <property type="component" value="Unplaced"/>
</dbReference>
<feature type="region of interest" description="Disordered" evidence="1">
    <location>
        <begin position="630"/>
        <end position="653"/>
    </location>
</feature>
<feature type="region of interest" description="Disordered" evidence="1">
    <location>
        <begin position="1219"/>
        <end position="1238"/>
    </location>
</feature>
<gene>
    <name evidence="3" type="primary">LOC113468055</name>
</gene>
<protein>
    <submittedName>
        <fullName evidence="3">Uncharacterized protein LOC113468055</fullName>
    </submittedName>
</protein>
<evidence type="ECO:0000256" key="1">
    <source>
        <dbReference type="SAM" id="MobiDB-lite"/>
    </source>
</evidence>
<name>A0A3Q0IW44_DIACI</name>
<feature type="region of interest" description="Disordered" evidence="1">
    <location>
        <begin position="747"/>
        <end position="788"/>
    </location>
</feature>
<dbReference type="KEGG" id="dci:113468055"/>
<dbReference type="GeneID" id="113468055"/>
<evidence type="ECO:0000313" key="3">
    <source>
        <dbReference type="RefSeq" id="XP_026680496.1"/>
    </source>
</evidence>
<reference evidence="3" key="1">
    <citation type="submission" date="2025-08" db="UniProtKB">
        <authorList>
            <consortium name="RefSeq"/>
        </authorList>
    </citation>
    <scope>IDENTIFICATION</scope>
</reference>
<organism evidence="2 3">
    <name type="scientific">Diaphorina citri</name>
    <name type="common">Asian citrus psyllid</name>
    <dbReference type="NCBI Taxonomy" id="121845"/>
    <lineage>
        <taxon>Eukaryota</taxon>
        <taxon>Metazoa</taxon>
        <taxon>Ecdysozoa</taxon>
        <taxon>Arthropoda</taxon>
        <taxon>Hexapoda</taxon>
        <taxon>Insecta</taxon>
        <taxon>Pterygota</taxon>
        <taxon>Neoptera</taxon>
        <taxon>Paraneoptera</taxon>
        <taxon>Hemiptera</taxon>
        <taxon>Sternorrhyncha</taxon>
        <taxon>Psylloidea</taxon>
        <taxon>Psyllidae</taxon>
        <taxon>Diaphorininae</taxon>
        <taxon>Diaphorina</taxon>
    </lineage>
</organism>
<feature type="region of interest" description="Disordered" evidence="1">
    <location>
        <begin position="1"/>
        <end position="38"/>
    </location>
</feature>
<feature type="compositionally biased region" description="Basic and acidic residues" evidence="1">
    <location>
        <begin position="849"/>
        <end position="861"/>
    </location>
</feature>